<sequence length="23" mass="2615">MHHTVTKSFAVCPINMVYSSPKH</sequence>
<protein>
    <submittedName>
        <fullName evidence="1">Uncharacterized protein</fullName>
    </submittedName>
</protein>
<reference evidence="1" key="2">
    <citation type="journal article" date="2015" name="Data Brief">
        <title>Shoot transcriptome of the giant reed, Arundo donax.</title>
        <authorList>
            <person name="Barrero R.A."/>
            <person name="Guerrero F.D."/>
            <person name="Moolhuijzen P."/>
            <person name="Goolsby J.A."/>
            <person name="Tidwell J."/>
            <person name="Bellgard S.E."/>
            <person name="Bellgard M.I."/>
        </authorList>
    </citation>
    <scope>NUCLEOTIDE SEQUENCE</scope>
    <source>
        <tissue evidence="1">Shoot tissue taken approximately 20 cm above the soil surface</tissue>
    </source>
</reference>
<name>A0A0A9BTE4_ARUDO</name>
<dbReference type="AlphaFoldDB" id="A0A0A9BTE4"/>
<accession>A0A0A9BTE4</accession>
<organism evidence="1">
    <name type="scientific">Arundo donax</name>
    <name type="common">Giant reed</name>
    <name type="synonym">Donax arundinaceus</name>
    <dbReference type="NCBI Taxonomy" id="35708"/>
    <lineage>
        <taxon>Eukaryota</taxon>
        <taxon>Viridiplantae</taxon>
        <taxon>Streptophyta</taxon>
        <taxon>Embryophyta</taxon>
        <taxon>Tracheophyta</taxon>
        <taxon>Spermatophyta</taxon>
        <taxon>Magnoliopsida</taxon>
        <taxon>Liliopsida</taxon>
        <taxon>Poales</taxon>
        <taxon>Poaceae</taxon>
        <taxon>PACMAD clade</taxon>
        <taxon>Arundinoideae</taxon>
        <taxon>Arundineae</taxon>
        <taxon>Arundo</taxon>
    </lineage>
</organism>
<proteinExistence type="predicted"/>
<evidence type="ECO:0000313" key="1">
    <source>
        <dbReference type="EMBL" id="JAD66556.1"/>
    </source>
</evidence>
<reference evidence="1" key="1">
    <citation type="submission" date="2014-09" db="EMBL/GenBank/DDBJ databases">
        <authorList>
            <person name="Magalhaes I.L.F."/>
            <person name="Oliveira U."/>
            <person name="Santos F.R."/>
            <person name="Vidigal T.H.D.A."/>
            <person name="Brescovit A.D."/>
            <person name="Santos A.J."/>
        </authorList>
    </citation>
    <scope>NUCLEOTIDE SEQUENCE</scope>
    <source>
        <tissue evidence="1">Shoot tissue taken approximately 20 cm above the soil surface</tissue>
    </source>
</reference>
<dbReference type="EMBL" id="GBRH01231339">
    <property type="protein sequence ID" value="JAD66556.1"/>
    <property type="molecule type" value="Transcribed_RNA"/>
</dbReference>